<gene>
    <name evidence="2" type="ORF">CTI12_AA555560</name>
</gene>
<dbReference type="PANTHER" id="PTHR38926:SF13">
    <property type="entry name" value="F-BOX DOMAIN CONTAINING PROTEIN, EXPRESSED"/>
    <property type="match status" value="1"/>
</dbReference>
<keyword evidence="3" id="KW-1185">Reference proteome</keyword>
<dbReference type="OrthoDB" id="722566at2759"/>
<dbReference type="EMBL" id="PKPP01013218">
    <property type="protein sequence ID" value="PWA41230.1"/>
    <property type="molecule type" value="Genomic_DNA"/>
</dbReference>
<sequence length="302" mass="34903">MEEGDSRRWEDLDPNILAKIFRGFDIFDLTSGIAHTCSSWRNAACDPLLWKTLDLSMLKSNFIKIPLEPYVYVDGRSDRHLTRVLKLSLNLSRGCITTLLFHYYMYVSDAQLTYTAERTPKLKRLVLPAWNRIKRTGICKAISLWNDLESLTMPSIANPPYLMEAISQHCKNFSELKILGPCDMLFVQTLIRCVPNLKVLSIRCSILNIEALQLILDDLKNLEVLNISHCFIVEVLPPPATRRVIEKLDSTIMEKGKRLREFYTCLDDSCIMCQRSKADEGLMRWYKYDGLWKEDEVKSLAV</sequence>
<protein>
    <submittedName>
        <fullName evidence="2">F-box/LRR-repeat protein</fullName>
    </submittedName>
</protein>
<dbReference type="Gene3D" id="1.20.1280.50">
    <property type="match status" value="1"/>
</dbReference>
<dbReference type="PANTHER" id="PTHR38926">
    <property type="entry name" value="F-BOX DOMAIN CONTAINING PROTEIN, EXPRESSED"/>
    <property type="match status" value="1"/>
</dbReference>
<proteinExistence type="predicted"/>
<dbReference type="SUPFAM" id="SSF81383">
    <property type="entry name" value="F-box domain"/>
    <property type="match status" value="1"/>
</dbReference>
<dbReference type="InterPro" id="IPR032675">
    <property type="entry name" value="LRR_dom_sf"/>
</dbReference>
<dbReference type="Proteomes" id="UP000245207">
    <property type="component" value="Unassembled WGS sequence"/>
</dbReference>
<feature type="domain" description="F-box" evidence="1">
    <location>
        <begin position="14"/>
        <end position="55"/>
    </location>
</feature>
<reference evidence="2 3" key="1">
    <citation type="journal article" date="2018" name="Mol. Plant">
        <title>The genome of Artemisia annua provides insight into the evolution of Asteraceae family and artemisinin biosynthesis.</title>
        <authorList>
            <person name="Shen Q."/>
            <person name="Zhang L."/>
            <person name="Liao Z."/>
            <person name="Wang S."/>
            <person name="Yan T."/>
            <person name="Shi P."/>
            <person name="Liu M."/>
            <person name="Fu X."/>
            <person name="Pan Q."/>
            <person name="Wang Y."/>
            <person name="Lv Z."/>
            <person name="Lu X."/>
            <person name="Zhang F."/>
            <person name="Jiang W."/>
            <person name="Ma Y."/>
            <person name="Chen M."/>
            <person name="Hao X."/>
            <person name="Li L."/>
            <person name="Tang Y."/>
            <person name="Lv G."/>
            <person name="Zhou Y."/>
            <person name="Sun X."/>
            <person name="Brodelius P.E."/>
            <person name="Rose J.K.C."/>
            <person name="Tang K."/>
        </authorList>
    </citation>
    <scope>NUCLEOTIDE SEQUENCE [LARGE SCALE GENOMIC DNA]</scope>
    <source>
        <strain evidence="3">cv. Huhao1</strain>
        <tissue evidence="2">Leaf</tissue>
    </source>
</reference>
<evidence type="ECO:0000313" key="2">
    <source>
        <dbReference type="EMBL" id="PWA41230.1"/>
    </source>
</evidence>
<evidence type="ECO:0000313" key="3">
    <source>
        <dbReference type="Proteomes" id="UP000245207"/>
    </source>
</evidence>
<dbReference type="InterPro" id="IPR001810">
    <property type="entry name" value="F-box_dom"/>
</dbReference>
<dbReference type="Gene3D" id="3.80.10.10">
    <property type="entry name" value="Ribonuclease Inhibitor"/>
    <property type="match status" value="1"/>
</dbReference>
<evidence type="ECO:0000259" key="1">
    <source>
        <dbReference type="Pfam" id="PF12937"/>
    </source>
</evidence>
<comment type="caution">
    <text evidence="2">The sequence shown here is derived from an EMBL/GenBank/DDBJ whole genome shotgun (WGS) entry which is preliminary data.</text>
</comment>
<accession>A0A2U1KWW8</accession>
<organism evidence="2 3">
    <name type="scientific">Artemisia annua</name>
    <name type="common">Sweet wormwood</name>
    <dbReference type="NCBI Taxonomy" id="35608"/>
    <lineage>
        <taxon>Eukaryota</taxon>
        <taxon>Viridiplantae</taxon>
        <taxon>Streptophyta</taxon>
        <taxon>Embryophyta</taxon>
        <taxon>Tracheophyta</taxon>
        <taxon>Spermatophyta</taxon>
        <taxon>Magnoliopsida</taxon>
        <taxon>eudicotyledons</taxon>
        <taxon>Gunneridae</taxon>
        <taxon>Pentapetalae</taxon>
        <taxon>asterids</taxon>
        <taxon>campanulids</taxon>
        <taxon>Asterales</taxon>
        <taxon>Asteraceae</taxon>
        <taxon>Asteroideae</taxon>
        <taxon>Anthemideae</taxon>
        <taxon>Artemisiinae</taxon>
        <taxon>Artemisia</taxon>
    </lineage>
</organism>
<dbReference type="STRING" id="35608.A0A2U1KWW8"/>
<dbReference type="AlphaFoldDB" id="A0A2U1KWW8"/>
<dbReference type="InterPro" id="IPR036047">
    <property type="entry name" value="F-box-like_dom_sf"/>
</dbReference>
<name>A0A2U1KWW8_ARTAN</name>
<dbReference type="SUPFAM" id="SSF52047">
    <property type="entry name" value="RNI-like"/>
    <property type="match status" value="1"/>
</dbReference>
<dbReference type="Pfam" id="PF12937">
    <property type="entry name" value="F-box-like"/>
    <property type="match status" value="1"/>
</dbReference>